<dbReference type="SUPFAM" id="SSF58022">
    <property type="entry name" value="XRCC4, C-terminal oligomerization domain"/>
    <property type="match status" value="1"/>
</dbReference>
<evidence type="ECO:0000256" key="6">
    <source>
        <dbReference type="SAM" id="MobiDB-lite"/>
    </source>
</evidence>
<evidence type="ECO:0000313" key="9">
    <source>
        <dbReference type="RefSeq" id="XP_030380320.1"/>
    </source>
</evidence>
<dbReference type="GO" id="GO:0032807">
    <property type="term" value="C:DNA ligase IV complex"/>
    <property type="evidence" value="ECO:0007669"/>
    <property type="project" value="TreeGrafter"/>
</dbReference>
<feature type="domain" description="XRCC4 N-terminal" evidence="7">
    <location>
        <begin position="26"/>
        <end position="100"/>
    </location>
</feature>
<dbReference type="GeneID" id="115628379"/>
<dbReference type="GO" id="GO:0005958">
    <property type="term" value="C:DNA-dependent protein kinase-DNA ligase 4 complex"/>
    <property type="evidence" value="ECO:0007669"/>
    <property type="project" value="TreeGrafter"/>
</dbReference>
<dbReference type="InterPro" id="IPR038051">
    <property type="entry name" value="XRCC4-like_N_sf"/>
</dbReference>
<dbReference type="PANTHER" id="PTHR28559">
    <property type="entry name" value="DNA REPAIR PROTEIN XRCC4"/>
    <property type="match status" value="1"/>
</dbReference>
<evidence type="ECO:0000256" key="3">
    <source>
        <dbReference type="ARBA" id="ARBA00023204"/>
    </source>
</evidence>
<dbReference type="PANTHER" id="PTHR28559:SF1">
    <property type="entry name" value="DNA REPAIR PROTEIN XRCC4"/>
    <property type="match status" value="1"/>
</dbReference>
<dbReference type="InterPro" id="IPR010585">
    <property type="entry name" value="DNA_repair_prot_XRCC4"/>
</dbReference>
<name>A0A6J2TXL9_DROLE</name>
<dbReference type="OrthoDB" id="8064436at2759"/>
<dbReference type="AlphaFoldDB" id="A0A6J2TXL9"/>
<proteinExistence type="predicted"/>
<gene>
    <name evidence="9" type="primary">LOC115628379</name>
</gene>
<dbReference type="GO" id="GO:0006310">
    <property type="term" value="P:DNA recombination"/>
    <property type="evidence" value="ECO:0007669"/>
    <property type="project" value="InterPro"/>
</dbReference>
<organism evidence="8 9">
    <name type="scientific">Drosophila lebanonensis</name>
    <name type="common">Fruit fly</name>
    <name type="synonym">Scaptodrosophila lebanonensis</name>
    <dbReference type="NCBI Taxonomy" id="7225"/>
    <lineage>
        <taxon>Eukaryota</taxon>
        <taxon>Metazoa</taxon>
        <taxon>Ecdysozoa</taxon>
        <taxon>Arthropoda</taxon>
        <taxon>Hexapoda</taxon>
        <taxon>Insecta</taxon>
        <taxon>Pterygota</taxon>
        <taxon>Neoptera</taxon>
        <taxon>Endopterygota</taxon>
        <taxon>Diptera</taxon>
        <taxon>Brachycera</taxon>
        <taxon>Muscomorpha</taxon>
        <taxon>Ephydroidea</taxon>
        <taxon>Drosophilidae</taxon>
        <taxon>Scaptodrosophila</taxon>
    </lineage>
</organism>
<feature type="coiled-coil region" evidence="5">
    <location>
        <begin position="161"/>
        <end position="206"/>
    </location>
</feature>
<evidence type="ECO:0000259" key="7">
    <source>
        <dbReference type="Pfam" id="PF06632"/>
    </source>
</evidence>
<reference evidence="9" key="1">
    <citation type="submission" date="2025-08" db="UniProtKB">
        <authorList>
            <consortium name="RefSeq"/>
        </authorList>
    </citation>
    <scope>IDENTIFICATION</scope>
    <source>
        <strain evidence="9">11010-0011.00</strain>
        <tissue evidence="9">Whole body</tissue>
    </source>
</reference>
<dbReference type="InterPro" id="IPR053961">
    <property type="entry name" value="XRCC4_N"/>
</dbReference>
<feature type="region of interest" description="Disordered" evidence="6">
    <location>
        <begin position="214"/>
        <end position="258"/>
    </location>
</feature>
<dbReference type="Gene3D" id="2.170.210.10">
    <property type="entry name" value="DNA double-strand break repair and VJ recombination XRCC4, N-terminal"/>
    <property type="match status" value="1"/>
</dbReference>
<evidence type="ECO:0000256" key="4">
    <source>
        <dbReference type="ARBA" id="ARBA00023242"/>
    </source>
</evidence>
<evidence type="ECO:0000256" key="1">
    <source>
        <dbReference type="ARBA" id="ARBA00004123"/>
    </source>
</evidence>
<dbReference type="GO" id="GO:0010165">
    <property type="term" value="P:response to X-ray"/>
    <property type="evidence" value="ECO:0007669"/>
    <property type="project" value="TreeGrafter"/>
</dbReference>
<evidence type="ECO:0000313" key="8">
    <source>
        <dbReference type="Proteomes" id="UP000504634"/>
    </source>
</evidence>
<keyword evidence="4" id="KW-0539">Nucleus</keyword>
<dbReference type="RefSeq" id="XP_030380320.1">
    <property type="nucleotide sequence ID" value="XM_030524460.1"/>
</dbReference>
<sequence length="258" mass="29846">MATTYINKLLQRVELSQNQEDKKHFIYMRSKWLESEQEVEFLILLTKNNQNYKGKLKYCEIRSAADELDRPYEEFLAECKEALTTNMGKSGFDYEVDNEAFKLFKCEGYETLYLDIQLDKLSTPNQLMDAAVEIIAIGGYKVSCPTNSVPEAVTVQSSEILKEYKNSIEEYKLREQKLLKKCIMLINDKKARIEELEETLKTCRCVDMDVARDPSEESEAVNADDDDYEGPTQAMTEIQTTTRARTQRILDDTIENSD</sequence>
<dbReference type="GO" id="GO:0006303">
    <property type="term" value="P:double-strand break repair via nonhomologous end joining"/>
    <property type="evidence" value="ECO:0007669"/>
    <property type="project" value="TreeGrafter"/>
</dbReference>
<keyword evidence="3" id="KW-0234">DNA repair</keyword>
<evidence type="ECO:0000256" key="2">
    <source>
        <dbReference type="ARBA" id="ARBA00022763"/>
    </source>
</evidence>
<dbReference type="Pfam" id="PF06632">
    <property type="entry name" value="XRCC4"/>
    <property type="match status" value="1"/>
</dbReference>
<keyword evidence="2" id="KW-0227">DNA damage</keyword>
<dbReference type="Proteomes" id="UP000504634">
    <property type="component" value="Unplaced"/>
</dbReference>
<protein>
    <submittedName>
        <fullName evidence="9">Uncharacterized protein LOC115628379</fullName>
    </submittedName>
</protein>
<evidence type="ECO:0000256" key="5">
    <source>
        <dbReference type="SAM" id="Coils"/>
    </source>
</evidence>
<feature type="compositionally biased region" description="Acidic residues" evidence="6">
    <location>
        <begin position="216"/>
        <end position="229"/>
    </location>
</feature>
<comment type="subcellular location">
    <subcellularLocation>
        <location evidence="1">Nucleus</location>
    </subcellularLocation>
</comment>
<keyword evidence="8" id="KW-1185">Reference proteome</keyword>
<accession>A0A6J2TXL9</accession>
<keyword evidence="5" id="KW-0175">Coiled coil</keyword>
<dbReference type="GO" id="GO:0003677">
    <property type="term" value="F:DNA binding"/>
    <property type="evidence" value="ECO:0007669"/>
    <property type="project" value="InterPro"/>
</dbReference>